<keyword evidence="2" id="KW-1185">Reference proteome</keyword>
<evidence type="ECO:0000313" key="1">
    <source>
        <dbReference type="EMBL" id="RVT90242.1"/>
    </source>
</evidence>
<comment type="caution">
    <text evidence="1">The sequence shown here is derived from an EMBL/GenBank/DDBJ whole genome shotgun (WGS) entry which is preliminary data.</text>
</comment>
<dbReference type="Proteomes" id="UP000282971">
    <property type="component" value="Unassembled WGS sequence"/>
</dbReference>
<reference evidence="1 2" key="1">
    <citation type="submission" date="2019-01" db="EMBL/GenBank/DDBJ databases">
        <authorList>
            <person name="Chen W.-M."/>
        </authorList>
    </citation>
    <scope>NUCLEOTIDE SEQUENCE [LARGE SCALE GENOMIC DNA]</scope>
    <source>
        <strain evidence="1 2">CCP-7</strain>
    </source>
</reference>
<sequence>MDVNANGEDTGGERAEIHFLAALLDELMRKMLASGVLTKADMNQIEQAVAQRIGGSPRAW</sequence>
<protein>
    <submittedName>
        <fullName evidence="1">Uncharacterized protein</fullName>
    </submittedName>
</protein>
<accession>A0A437LXY6</accession>
<dbReference type="RefSeq" id="WP_127745494.1">
    <property type="nucleotide sequence ID" value="NZ_SACN01000003.1"/>
</dbReference>
<gene>
    <name evidence="1" type="ORF">EOD43_18280</name>
</gene>
<proteinExistence type="predicted"/>
<dbReference type="EMBL" id="SACN01000003">
    <property type="protein sequence ID" value="RVT90242.1"/>
    <property type="molecule type" value="Genomic_DNA"/>
</dbReference>
<name>A0A437LXY6_9SPHN</name>
<evidence type="ECO:0000313" key="2">
    <source>
        <dbReference type="Proteomes" id="UP000282971"/>
    </source>
</evidence>
<dbReference type="OrthoDB" id="7574086at2"/>
<dbReference type="AlphaFoldDB" id="A0A437LXY6"/>
<organism evidence="1 2">
    <name type="scientific">Sphingomonas crocodyli</name>
    <dbReference type="NCBI Taxonomy" id="1979270"/>
    <lineage>
        <taxon>Bacteria</taxon>
        <taxon>Pseudomonadati</taxon>
        <taxon>Pseudomonadota</taxon>
        <taxon>Alphaproteobacteria</taxon>
        <taxon>Sphingomonadales</taxon>
        <taxon>Sphingomonadaceae</taxon>
        <taxon>Sphingomonas</taxon>
    </lineage>
</organism>